<feature type="region of interest" description="Disordered" evidence="1">
    <location>
        <begin position="35"/>
        <end position="54"/>
    </location>
</feature>
<dbReference type="AlphaFoldDB" id="A0A914GXV5"/>
<accession>A0A914GXV5</accession>
<dbReference type="Proteomes" id="UP000887572">
    <property type="component" value="Unplaced"/>
</dbReference>
<proteinExistence type="predicted"/>
<name>A0A914GXV5_GLORO</name>
<sequence>MAVVLLDVDVVDIDACREKQEAGRRKNVLSPIGGLRGALPQLRPGPPTNGNSNSTAAATIVAAIFAQKTDLDPVVDDLDFCPENPDPGFFKMLFSSNSRRNTLEE</sequence>
<organism evidence="2 3">
    <name type="scientific">Globodera rostochiensis</name>
    <name type="common">Golden nematode worm</name>
    <name type="synonym">Heterodera rostochiensis</name>
    <dbReference type="NCBI Taxonomy" id="31243"/>
    <lineage>
        <taxon>Eukaryota</taxon>
        <taxon>Metazoa</taxon>
        <taxon>Ecdysozoa</taxon>
        <taxon>Nematoda</taxon>
        <taxon>Chromadorea</taxon>
        <taxon>Rhabditida</taxon>
        <taxon>Tylenchina</taxon>
        <taxon>Tylenchomorpha</taxon>
        <taxon>Tylenchoidea</taxon>
        <taxon>Heteroderidae</taxon>
        <taxon>Heteroderinae</taxon>
        <taxon>Globodera</taxon>
    </lineage>
</organism>
<reference evidence="3" key="1">
    <citation type="submission" date="2022-11" db="UniProtKB">
        <authorList>
            <consortium name="WormBaseParasite"/>
        </authorList>
    </citation>
    <scope>IDENTIFICATION</scope>
</reference>
<keyword evidence="2" id="KW-1185">Reference proteome</keyword>
<dbReference type="WBParaSite" id="Gr19_v10_g11780.t1">
    <property type="protein sequence ID" value="Gr19_v10_g11780.t1"/>
    <property type="gene ID" value="Gr19_v10_g11780"/>
</dbReference>
<evidence type="ECO:0000313" key="2">
    <source>
        <dbReference type="Proteomes" id="UP000887572"/>
    </source>
</evidence>
<evidence type="ECO:0000313" key="3">
    <source>
        <dbReference type="WBParaSite" id="Gr19_v10_g11780.t1"/>
    </source>
</evidence>
<evidence type="ECO:0000256" key="1">
    <source>
        <dbReference type="SAM" id="MobiDB-lite"/>
    </source>
</evidence>
<protein>
    <submittedName>
        <fullName evidence="3">Uncharacterized protein</fullName>
    </submittedName>
</protein>